<name>A0ABD0LDA3_9CAEN</name>
<organism evidence="1 2">
    <name type="scientific">Batillaria attramentaria</name>
    <dbReference type="NCBI Taxonomy" id="370345"/>
    <lineage>
        <taxon>Eukaryota</taxon>
        <taxon>Metazoa</taxon>
        <taxon>Spiralia</taxon>
        <taxon>Lophotrochozoa</taxon>
        <taxon>Mollusca</taxon>
        <taxon>Gastropoda</taxon>
        <taxon>Caenogastropoda</taxon>
        <taxon>Sorbeoconcha</taxon>
        <taxon>Cerithioidea</taxon>
        <taxon>Batillariidae</taxon>
        <taxon>Batillaria</taxon>
    </lineage>
</organism>
<proteinExistence type="predicted"/>
<dbReference type="EMBL" id="JACVVK020000060">
    <property type="protein sequence ID" value="KAK7497272.1"/>
    <property type="molecule type" value="Genomic_DNA"/>
</dbReference>
<dbReference type="Proteomes" id="UP001519460">
    <property type="component" value="Unassembled WGS sequence"/>
</dbReference>
<keyword evidence="2" id="KW-1185">Reference proteome</keyword>
<sequence length="122" mass="13770">MQTKTSEETCINDTGFKICETETRVAEGVEEDWGWGGRRWLDVAGDGRGPQARLRISGNPQPQPSQLNFKLFTVPNVPVDGSVLLNCSRRCERTHNYKPSQLYFKLFNRLKVSGNPQLSQVS</sequence>
<reference evidence="1 2" key="1">
    <citation type="journal article" date="2023" name="Sci. Data">
        <title>Genome assembly of the Korean intertidal mud-creeper Batillaria attramentaria.</title>
        <authorList>
            <person name="Patra A.K."/>
            <person name="Ho P.T."/>
            <person name="Jun S."/>
            <person name="Lee S.J."/>
            <person name="Kim Y."/>
            <person name="Won Y.J."/>
        </authorList>
    </citation>
    <scope>NUCLEOTIDE SEQUENCE [LARGE SCALE GENOMIC DNA]</scope>
    <source>
        <strain evidence="1">Wonlab-2016</strain>
    </source>
</reference>
<comment type="caution">
    <text evidence="1">The sequence shown here is derived from an EMBL/GenBank/DDBJ whole genome shotgun (WGS) entry which is preliminary data.</text>
</comment>
<evidence type="ECO:0000313" key="1">
    <source>
        <dbReference type="EMBL" id="KAK7497272.1"/>
    </source>
</evidence>
<dbReference type="AlphaFoldDB" id="A0ABD0LDA3"/>
<accession>A0ABD0LDA3</accession>
<gene>
    <name evidence="1" type="ORF">BaRGS_00011566</name>
</gene>
<protein>
    <submittedName>
        <fullName evidence="1">Uncharacterized protein</fullName>
    </submittedName>
</protein>
<evidence type="ECO:0000313" key="2">
    <source>
        <dbReference type="Proteomes" id="UP001519460"/>
    </source>
</evidence>